<feature type="domain" description="Inhibitor I9" evidence="6">
    <location>
        <begin position="97"/>
        <end position="150"/>
    </location>
</feature>
<dbReference type="InterPro" id="IPR000209">
    <property type="entry name" value="Peptidase_S8/S53_dom"/>
</dbReference>
<proteinExistence type="inferred from homology"/>
<gene>
    <name evidence="7" type="ORF">SO802_008703</name>
</gene>
<protein>
    <recommendedName>
        <fullName evidence="9">Peptidase S8/S53 domain-containing protein</fullName>
    </recommendedName>
</protein>
<keyword evidence="3" id="KW-0732">Signal</keyword>
<comment type="caution">
    <text evidence="4">Lacks conserved residue(s) required for the propagation of feature annotation.</text>
</comment>
<dbReference type="PROSITE" id="PS51892">
    <property type="entry name" value="SUBTILASE"/>
    <property type="match status" value="1"/>
</dbReference>
<dbReference type="Gene3D" id="3.30.70.80">
    <property type="entry name" value="Peptidase S8 propeptide/proteinase inhibitor I9"/>
    <property type="match status" value="1"/>
</dbReference>
<reference evidence="7 8" key="1">
    <citation type="submission" date="2024-01" db="EMBL/GenBank/DDBJ databases">
        <title>A telomere-to-telomere, gap-free genome of sweet tea (Lithocarpus litseifolius).</title>
        <authorList>
            <person name="Zhou J."/>
        </authorList>
    </citation>
    <scope>NUCLEOTIDE SEQUENCE [LARGE SCALE GENOMIC DNA]</scope>
    <source>
        <strain evidence="7">Zhou-2022a</strain>
        <tissue evidence="7">Leaf</tissue>
    </source>
</reference>
<evidence type="ECO:0000259" key="5">
    <source>
        <dbReference type="Pfam" id="PF00082"/>
    </source>
</evidence>
<dbReference type="EMBL" id="JAZDWU010000003">
    <property type="protein sequence ID" value="KAL0007201.1"/>
    <property type="molecule type" value="Genomic_DNA"/>
</dbReference>
<evidence type="ECO:0000313" key="8">
    <source>
        <dbReference type="Proteomes" id="UP001459277"/>
    </source>
</evidence>
<sequence>MLKFISFMHFCNVRNGVELEQEIKEVNVTIYSEMQAELSGREKAANIMPYLDIDIFMKALGFEVYTITMVGDQMLKGHLSLKTTKKVCYSRNAVILKSVTQVNKLRELDDEKEILLYSYSHAQHGFSARLTPTQLSEIQNSSAHVATYPESFGRLLTIHTPKFLGLQQNYGIWPTASYGEGFSPSNCNRKLIGARSFSKGFRGAGKNISNVEDFNSARDFYGHGTHTASTAAGNHVPGVSYFGYARGTASGMAPRAHLAMYKVHWAGELGDIGVTDVLAGMEQAIHDGVDIISLSLGFNQSAYFLDAIAKGSLSATEKGIFVACAAGNEFNYATVENGVPWITTVGAGTLDQSFLATMTLENGLAIEGTSYFPESIFFTNLTLYHGKGNKSKELCKDTSLD</sequence>
<dbReference type="InterPro" id="IPR045051">
    <property type="entry name" value="SBT"/>
</dbReference>
<dbReference type="InterPro" id="IPR036852">
    <property type="entry name" value="Peptidase_S8/S53_dom_sf"/>
</dbReference>
<evidence type="ECO:0000256" key="4">
    <source>
        <dbReference type="PROSITE-ProRule" id="PRU01240"/>
    </source>
</evidence>
<dbReference type="Proteomes" id="UP001459277">
    <property type="component" value="Unassembled WGS sequence"/>
</dbReference>
<keyword evidence="8" id="KW-1185">Reference proteome</keyword>
<dbReference type="Gene3D" id="3.50.30.30">
    <property type="match status" value="1"/>
</dbReference>
<dbReference type="AlphaFoldDB" id="A0AAW2DDJ8"/>
<dbReference type="InterPro" id="IPR010259">
    <property type="entry name" value="S8pro/Inhibitor_I9"/>
</dbReference>
<dbReference type="SUPFAM" id="SSF52743">
    <property type="entry name" value="Subtilisin-like"/>
    <property type="match status" value="1"/>
</dbReference>
<dbReference type="Pfam" id="PF05922">
    <property type="entry name" value="Inhibitor_I9"/>
    <property type="match status" value="1"/>
</dbReference>
<dbReference type="GO" id="GO:0004252">
    <property type="term" value="F:serine-type endopeptidase activity"/>
    <property type="evidence" value="ECO:0007669"/>
    <property type="project" value="InterPro"/>
</dbReference>
<dbReference type="Gene3D" id="3.40.50.200">
    <property type="entry name" value="Peptidase S8/S53 domain"/>
    <property type="match status" value="1"/>
</dbReference>
<feature type="domain" description="Peptidase S8/S53" evidence="5">
    <location>
        <begin position="206"/>
        <end position="351"/>
    </location>
</feature>
<dbReference type="GO" id="GO:0006508">
    <property type="term" value="P:proteolysis"/>
    <property type="evidence" value="ECO:0007669"/>
    <property type="project" value="InterPro"/>
</dbReference>
<dbReference type="PANTHER" id="PTHR10795">
    <property type="entry name" value="PROPROTEIN CONVERTASE SUBTILISIN/KEXIN"/>
    <property type="match status" value="1"/>
</dbReference>
<evidence type="ECO:0000313" key="7">
    <source>
        <dbReference type="EMBL" id="KAL0007201.1"/>
    </source>
</evidence>
<dbReference type="GO" id="GO:0005576">
    <property type="term" value="C:extracellular region"/>
    <property type="evidence" value="ECO:0007669"/>
    <property type="project" value="UniProtKB-SubCell"/>
</dbReference>
<evidence type="ECO:0000256" key="1">
    <source>
        <dbReference type="ARBA" id="ARBA00004613"/>
    </source>
</evidence>
<name>A0AAW2DDJ8_9ROSI</name>
<evidence type="ECO:0008006" key="9">
    <source>
        <dbReference type="Google" id="ProtNLM"/>
    </source>
</evidence>
<organism evidence="7 8">
    <name type="scientific">Lithocarpus litseifolius</name>
    <dbReference type="NCBI Taxonomy" id="425828"/>
    <lineage>
        <taxon>Eukaryota</taxon>
        <taxon>Viridiplantae</taxon>
        <taxon>Streptophyta</taxon>
        <taxon>Embryophyta</taxon>
        <taxon>Tracheophyta</taxon>
        <taxon>Spermatophyta</taxon>
        <taxon>Magnoliopsida</taxon>
        <taxon>eudicotyledons</taxon>
        <taxon>Gunneridae</taxon>
        <taxon>Pentapetalae</taxon>
        <taxon>rosids</taxon>
        <taxon>fabids</taxon>
        <taxon>Fagales</taxon>
        <taxon>Fagaceae</taxon>
        <taxon>Lithocarpus</taxon>
    </lineage>
</organism>
<evidence type="ECO:0000256" key="3">
    <source>
        <dbReference type="ARBA" id="ARBA00022729"/>
    </source>
</evidence>
<accession>A0AAW2DDJ8</accession>
<dbReference type="Pfam" id="PF00082">
    <property type="entry name" value="Peptidase_S8"/>
    <property type="match status" value="1"/>
</dbReference>
<comment type="subcellular location">
    <subcellularLocation>
        <location evidence="1">Secreted</location>
    </subcellularLocation>
</comment>
<evidence type="ECO:0000256" key="2">
    <source>
        <dbReference type="ARBA" id="ARBA00011073"/>
    </source>
</evidence>
<comment type="similarity">
    <text evidence="2 4">Belongs to the peptidase S8 family.</text>
</comment>
<comment type="caution">
    <text evidence="7">The sequence shown here is derived from an EMBL/GenBank/DDBJ whole genome shotgun (WGS) entry which is preliminary data.</text>
</comment>
<dbReference type="InterPro" id="IPR037045">
    <property type="entry name" value="S8pro/Inhibitor_I9_sf"/>
</dbReference>
<evidence type="ECO:0000259" key="6">
    <source>
        <dbReference type="Pfam" id="PF05922"/>
    </source>
</evidence>